<evidence type="ECO:0000256" key="1">
    <source>
        <dbReference type="ARBA" id="ARBA00023125"/>
    </source>
</evidence>
<dbReference type="SUPFAM" id="SSF47823">
    <property type="entry name" value="lambda integrase-like, N-terminal domain"/>
    <property type="match status" value="1"/>
</dbReference>
<accession>A0ABD0NEA2</accession>
<dbReference type="InterPro" id="IPR010998">
    <property type="entry name" value="Integrase_recombinase_N"/>
</dbReference>
<dbReference type="PANTHER" id="PTHR35617">
    <property type="entry name" value="PHAGE_INTEGRASE DOMAIN-CONTAINING PROTEIN"/>
    <property type="match status" value="1"/>
</dbReference>
<evidence type="ECO:0000313" key="2">
    <source>
        <dbReference type="EMBL" id="KAL0159551.1"/>
    </source>
</evidence>
<gene>
    <name evidence="2" type="ORF">M9458_043276</name>
</gene>
<sequence>MPWYRRGRGREFWRECAIFPLARIVEVVGVAPEGARLIASSLSTEVVETILQSRAPSTRKLYALKWKLFTSWCVDRQQDSVNCPVGTVLGFLQDRFSTGLAHSTLKVYVAAILAYHTPLGGSSV</sequence>
<keyword evidence="3" id="KW-1185">Reference proteome</keyword>
<name>A0ABD0NEA2_CIRMR</name>
<protein>
    <submittedName>
        <fullName evidence="2">Uncharacterized protein</fullName>
    </submittedName>
</protein>
<organism evidence="2 3">
    <name type="scientific">Cirrhinus mrigala</name>
    <name type="common">Mrigala</name>
    <dbReference type="NCBI Taxonomy" id="683832"/>
    <lineage>
        <taxon>Eukaryota</taxon>
        <taxon>Metazoa</taxon>
        <taxon>Chordata</taxon>
        <taxon>Craniata</taxon>
        <taxon>Vertebrata</taxon>
        <taxon>Euteleostomi</taxon>
        <taxon>Actinopterygii</taxon>
        <taxon>Neopterygii</taxon>
        <taxon>Teleostei</taxon>
        <taxon>Ostariophysi</taxon>
        <taxon>Cypriniformes</taxon>
        <taxon>Cyprinidae</taxon>
        <taxon>Labeoninae</taxon>
        <taxon>Labeonini</taxon>
        <taxon>Cirrhinus</taxon>
    </lineage>
</organism>
<proteinExistence type="predicted"/>
<reference evidence="2 3" key="1">
    <citation type="submission" date="2024-05" db="EMBL/GenBank/DDBJ databases">
        <title>Genome sequencing and assembly of Indian major carp, Cirrhinus mrigala (Hamilton, 1822).</title>
        <authorList>
            <person name="Mohindra V."/>
            <person name="Chowdhury L.M."/>
            <person name="Lal K."/>
            <person name="Jena J.K."/>
        </authorList>
    </citation>
    <scope>NUCLEOTIDE SEQUENCE [LARGE SCALE GENOMIC DNA]</scope>
    <source>
        <strain evidence="2">CM1030</strain>
        <tissue evidence="2">Blood</tissue>
    </source>
</reference>
<dbReference type="EMBL" id="JAMKFB020000022">
    <property type="protein sequence ID" value="KAL0159551.1"/>
    <property type="molecule type" value="Genomic_DNA"/>
</dbReference>
<dbReference type="Gene3D" id="1.10.150.130">
    <property type="match status" value="1"/>
</dbReference>
<dbReference type="Proteomes" id="UP001529510">
    <property type="component" value="Unassembled WGS sequence"/>
</dbReference>
<dbReference type="AlphaFoldDB" id="A0ABD0NEA2"/>
<dbReference type="PANTHER" id="PTHR35617:SF3">
    <property type="entry name" value="CORE-BINDING (CB) DOMAIN-CONTAINING PROTEIN"/>
    <property type="match status" value="1"/>
</dbReference>
<comment type="caution">
    <text evidence="2">The sequence shown here is derived from an EMBL/GenBank/DDBJ whole genome shotgun (WGS) entry which is preliminary data.</text>
</comment>
<dbReference type="GO" id="GO:0003677">
    <property type="term" value="F:DNA binding"/>
    <property type="evidence" value="ECO:0007669"/>
    <property type="project" value="UniProtKB-KW"/>
</dbReference>
<evidence type="ECO:0000313" key="3">
    <source>
        <dbReference type="Proteomes" id="UP001529510"/>
    </source>
</evidence>
<feature type="non-terminal residue" evidence="2">
    <location>
        <position position="124"/>
    </location>
</feature>
<keyword evidence="1" id="KW-0238">DNA-binding</keyword>